<dbReference type="SUPFAM" id="SSF53067">
    <property type="entry name" value="Actin-like ATPase domain"/>
    <property type="match status" value="1"/>
</dbReference>
<accession>A0ABU1T3V2</accession>
<dbReference type="Proteomes" id="UP001266099">
    <property type="component" value="Unassembled WGS sequence"/>
</dbReference>
<organism evidence="2 3">
    <name type="scientific">Arcanobacterium hippocoleae</name>
    <dbReference type="NCBI Taxonomy" id="149017"/>
    <lineage>
        <taxon>Bacteria</taxon>
        <taxon>Bacillati</taxon>
        <taxon>Actinomycetota</taxon>
        <taxon>Actinomycetes</taxon>
        <taxon>Actinomycetales</taxon>
        <taxon>Actinomycetaceae</taxon>
        <taxon>Arcanobacterium</taxon>
    </lineage>
</organism>
<dbReference type="InterPro" id="IPR043129">
    <property type="entry name" value="ATPase_NBD"/>
</dbReference>
<reference evidence="2 3" key="1">
    <citation type="submission" date="2023-07" db="EMBL/GenBank/DDBJ databases">
        <title>Sequencing the genomes of 1000 actinobacteria strains.</title>
        <authorList>
            <person name="Klenk H.-P."/>
        </authorList>
    </citation>
    <scope>NUCLEOTIDE SEQUENCE [LARGE SCALE GENOMIC DNA]</scope>
    <source>
        <strain evidence="2 3">DSM 15539</strain>
    </source>
</reference>
<dbReference type="InterPro" id="IPR000600">
    <property type="entry name" value="ROK"/>
</dbReference>
<keyword evidence="3" id="KW-1185">Reference proteome</keyword>
<evidence type="ECO:0000313" key="3">
    <source>
        <dbReference type="Proteomes" id="UP001266099"/>
    </source>
</evidence>
<proteinExistence type="inferred from homology"/>
<evidence type="ECO:0000256" key="1">
    <source>
        <dbReference type="ARBA" id="ARBA00006479"/>
    </source>
</evidence>
<dbReference type="Pfam" id="PF00480">
    <property type="entry name" value="ROK"/>
    <property type="match status" value="1"/>
</dbReference>
<sequence length="283" mass="30732">MNVASHKWQSGAQRKKIRRARLDSLLLPLNTLTVDCGGGGIKSAILDRQGAVISKSIRTPVAYPFTPDDLLAIIEQQIRQHQLPFKRITVGMPGIIRRGVVTHTPHYIRQGGPHTDIDQSLEAAWNGLQLARNLSAHFSVPCKVLNDAEVAAYAVIRGVGNELVLTLGTGLGCAFFVAGDLSAHLEISHAPFRTGKTFDEVLGQKSRMLLGDTAWSEEVFAALQALWPVFRWDQLYLGGGNTPLITVDVQTKINHFAQTTAGQGSIIFIDNSAGTTGGVQAWY</sequence>
<comment type="similarity">
    <text evidence="1">Belongs to the ROK (NagC/XylR) family.</text>
</comment>
<evidence type="ECO:0000313" key="2">
    <source>
        <dbReference type="EMBL" id="MDR6940075.1"/>
    </source>
</evidence>
<gene>
    <name evidence="2" type="ORF">J2S36_001618</name>
</gene>
<dbReference type="RefSeq" id="WP_309957271.1">
    <property type="nucleotide sequence ID" value="NZ_JAVDUJ010000001.1"/>
</dbReference>
<keyword evidence="2" id="KW-0808">Transferase</keyword>
<dbReference type="PANTHER" id="PTHR18964:SF149">
    <property type="entry name" value="BIFUNCTIONAL UDP-N-ACETYLGLUCOSAMINE 2-EPIMERASE_N-ACETYLMANNOSAMINE KINASE"/>
    <property type="match status" value="1"/>
</dbReference>
<dbReference type="EC" id="2.7.1.63" evidence="2"/>
<comment type="caution">
    <text evidence="2">The sequence shown here is derived from an EMBL/GenBank/DDBJ whole genome shotgun (WGS) entry which is preliminary data.</text>
</comment>
<dbReference type="EMBL" id="JAVDUJ010000001">
    <property type="protein sequence ID" value="MDR6940075.1"/>
    <property type="molecule type" value="Genomic_DNA"/>
</dbReference>
<name>A0ABU1T3V2_9ACTO</name>
<protein>
    <submittedName>
        <fullName evidence="2">Polyphosphate glucokinase</fullName>
        <ecNumber evidence="2">2.7.1.63</ecNumber>
    </submittedName>
</protein>
<dbReference type="PANTHER" id="PTHR18964">
    <property type="entry name" value="ROK (REPRESSOR, ORF, KINASE) FAMILY"/>
    <property type="match status" value="1"/>
</dbReference>
<dbReference type="Gene3D" id="3.30.420.40">
    <property type="match status" value="2"/>
</dbReference>
<dbReference type="GO" id="GO:0047330">
    <property type="term" value="F:polyphosphate-glucose phosphotransferase activity"/>
    <property type="evidence" value="ECO:0007669"/>
    <property type="project" value="UniProtKB-EC"/>
</dbReference>